<dbReference type="KEGG" id="sng:SNE_A02200"/>
<keyword evidence="2" id="KW-0808">Transferase</keyword>
<keyword evidence="1" id="KW-0328">Glycosyltransferase</keyword>
<dbReference type="eggNOG" id="COG0859">
    <property type="taxonomic scope" value="Bacteria"/>
</dbReference>
<organism evidence="3 4">
    <name type="scientific">Simkania negevensis (strain ATCC VR-1471 / DSM 27360 / Z)</name>
    <dbReference type="NCBI Taxonomy" id="331113"/>
    <lineage>
        <taxon>Bacteria</taxon>
        <taxon>Pseudomonadati</taxon>
        <taxon>Chlamydiota</taxon>
        <taxon>Chlamydiia</taxon>
        <taxon>Parachlamydiales</taxon>
        <taxon>Simkaniaceae</taxon>
        <taxon>Simkania</taxon>
    </lineage>
</organism>
<evidence type="ECO:0000313" key="4">
    <source>
        <dbReference type="Proteomes" id="UP000000496"/>
    </source>
</evidence>
<name>F8L5V5_SIMNZ</name>
<evidence type="ECO:0000313" key="3">
    <source>
        <dbReference type="EMBL" id="CCB88097.1"/>
    </source>
</evidence>
<dbReference type="RefSeq" id="WP_013942564.1">
    <property type="nucleotide sequence ID" value="NC_015713.1"/>
</dbReference>
<dbReference type="GO" id="GO:0009244">
    <property type="term" value="P:lipopolysaccharide core region biosynthetic process"/>
    <property type="evidence" value="ECO:0007669"/>
    <property type="project" value="TreeGrafter"/>
</dbReference>
<dbReference type="InterPro" id="IPR002201">
    <property type="entry name" value="Glyco_trans_9"/>
</dbReference>
<dbReference type="Pfam" id="PF01075">
    <property type="entry name" value="Glyco_transf_9"/>
    <property type="match status" value="1"/>
</dbReference>
<evidence type="ECO:0000256" key="2">
    <source>
        <dbReference type="ARBA" id="ARBA00022679"/>
    </source>
</evidence>
<dbReference type="GO" id="GO:0005829">
    <property type="term" value="C:cytosol"/>
    <property type="evidence" value="ECO:0007669"/>
    <property type="project" value="TreeGrafter"/>
</dbReference>
<dbReference type="InterPro" id="IPR051199">
    <property type="entry name" value="LPS_LOS_Heptosyltrfase"/>
</dbReference>
<dbReference type="EMBL" id="FR872582">
    <property type="protein sequence ID" value="CCB88097.1"/>
    <property type="molecule type" value="Genomic_DNA"/>
</dbReference>
<reference key="1">
    <citation type="journal article" date="2011" name="Mol. Biol. Evol.">
        <title>Unity in variety -- the pan-genome of the Chlamydiae.</title>
        <authorList>
            <person name="Collingro A."/>
            <person name="Tischler P."/>
            <person name="Weinmaier T."/>
            <person name="Penz T."/>
            <person name="Heinz E."/>
            <person name="Brunham R.C."/>
            <person name="Read T.D."/>
            <person name="Bavoil P.M."/>
            <person name="Sachse K."/>
            <person name="Kahane S."/>
            <person name="Friedman M.G."/>
            <person name="Rattei T."/>
            <person name="Myers G.S.A."/>
            <person name="Horn M."/>
        </authorList>
    </citation>
    <scope>NUCLEOTIDE SEQUENCE</scope>
    <source>
        <strain>Z</strain>
    </source>
</reference>
<reference evidence="3 4" key="2">
    <citation type="journal article" date="2011" name="Mol. Biol. Evol.">
        <title>Unity in variety--the pan-genome of the Chlamydiae.</title>
        <authorList>
            <person name="Collingro A."/>
            <person name="Tischler P."/>
            <person name="Weinmaier T."/>
            <person name="Penz T."/>
            <person name="Heinz E."/>
            <person name="Brunham R.C."/>
            <person name="Read T.D."/>
            <person name="Bavoil P.M."/>
            <person name="Sachse K."/>
            <person name="Kahane S."/>
            <person name="Friedman M.G."/>
            <person name="Rattei T."/>
            <person name="Myers G.S."/>
            <person name="Horn M."/>
        </authorList>
    </citation>
    <scope>NUCLEOTIDE SEQUENCE [LARGE SCALE GENOMIC DNA]</scope>
    <source>
        <strain evidence="4">ATCC VR-1471 / Z</strain>
    </source>
</reference>
<accession>F8L5V5</accession>
<dbReference type="OrthoDB" id="9797795at2"/>
<dbReference type="PANTHER" id="PTHR30160">
    <property type="entry name" value="TETRAACYLDISACCHARIDE 4'-KINASE-RELATED"/>
    <property type="match status" value="1"/>
</dbReference>
<evidence type="ECO:0000256" key="1">
    <source>
        <dbReference type="ARBA" id="ARBA00022676"/>
    </source>
</evidence>
<dbReference type="SUPFAM" id="SSF53756">
    <property type="entry name" value="UDP-Glycosyltransferase/glycogen phosphorylase"/>
    <property type="match status" value="1"/>
</dbReference>
<sequence length="312" mass="36075">MLKKIIATLRPNPFDQLLKKAASENQSRFLVIWNRGLGDIPLGLYALVYRIRSFIPHASVTFLTRPDLAPGFQMLENVHILSCEEWERGKPIDITESLAKHQLTPDVFDVILENPDPTRWLKWQLGTLTPKLKWREEWDALSERYQLQKGETYIGVHVDTETGGYYKYEKNWPLSYWQELFTRIQEEHKGKVILFGMEKDRSFLMDHIVDLRGETTVFEMLSVIKNYCNYLVVPDSGVLSIAYYVDSDFPVRVVSLWADPRQGVLRQKVDSPNPHFKHIPLIGKDDNVANISPESAFGALFNPEEHEQASPC</sequence>
<proteinExistence type="predicted"/>
<dbReference type="STRING" id="331113.SNE_A02200"/>
<dbReference type="GO" id="GO:0008713">
    <property type="term" value="F:ADP-heptose-lipopolysaccharide heptosyltransferase activity"/>
    <property type="evidence" value="ECO:0007669"/>
    <property type="project" value="TreeGrafter"/>
</dbReference>
<dbReference type="PANTHER" id="PTHR30160:SF1">
    <property type="entry name" value="LIPOPOLYSACCHARIDE 1,2-N-ACETYLGLUCOSAMINETRANSFERASE-RELATED"/>
    <property type="match status" value="1"/>
</dbReference>
<gene>
    <name evidence="3" type="ordered locus">SNE_A02200</name>
</gene>
<dbReference type="Gene3D" id="3.40.50.2000">
    <property type="entry name" value="Glycogen Phosphorylase B"/>
    <property type="match status" value="1"/>
</dbReference>
<keyword evidence="4" id="KW-1185">Reference proteome</keyword>
<dbReference type="AlphaFoldDB" id="F8L5V5"/>
<dbReference type="HOGENOM" id="CLU_891089_0_0_0"/>
<protein>
    <submittedName>
        <fullName evidence="3">Uncharacterized protein</fullName>
    </submittedName>
</protein>
<dbReference type="Proteomes" id="UP000000496">
    <property type="component" value="Chromosome gsn.131"/>
</dbReference>